<dbReference type="AlphaFoldDB" id="A0A8H6FE64"/>
<feature type="transmembrane region" description="Helical" evidence="2">
    <location>
        <begin position="20"/>
        <end position="38"/>
    </location>
</feature>
<keyword evidence="2" id="KW-1133">Transmembrane helix</keyword>
<feature type="transmembrane region" description="Helical" evidence="2">
    <location>
        <begin position="87"/>
        <end position="104"/>
    </location>
</feature>
<feature type="compositionally biased region" description="Polar residues" evidence="1">
    <location>
        <begin position="252"/>
        <end position="268"/>
    </location>
</feature>
<evidence type="ECO:0000313" key="3">
    <source>
        <dbReference type="EMBL" id="KAF6225065.1"/>
    </source>
</evidence>
<dbReference type="GeneID" id="59338652"/>
<keyword evidence="4" id="KW-1185">Reference proteome</keyword>
<evidence type="ECO:0008006" key="5">
    <source>
        <dbReference type="Google" id="ProtNLM"/>
    </source>
</evidence>
<sequence>MSKLALGTRAASTCLRALEFAISALVLGTFSWYLAYLADHHRHIPTWEKAVEGMSGGAVIYTGFAVILTCFLGGITFFAFLGLLLDLLFCGCFVAIAVLARGGAKSCGTVNNSPIGTGAHVSCQLQRAVFAVAIANACLFLISAALEIVLSRARKREKRYGPSPANDYTSGYGKRRFWQKKNNKNKTSKHEDEELGAVGAVGAGGLVAEERHRTRNNHNSERISDDTAMTGTTAPVADGYGGPNNKYIQEPTVPTQTHLGQTDGYANQQTLGVDSGAAMPEMESNVGGGGHYVQHVSEPYAEVHHGGYVHQAHGIP</sequence>
<comment type="caution">
    <text evidence="3">The sequence shown here is derived from an EMBL/GenBank/DDBJ whole genome shotgun (WGS) entry which is preliminary data.</text>
</comment>
<keyword evidence="2" id="KW-0812">Transmembrane</keyword>
<accession>A0A8H6FE64</accession>
<feature type="region of interest" description="Disordered" evidence="1">
    <location>
        <begin position="214"/>
        <end position="268"/>
    </location>
</feature>
<keyword evidence="2" id="KW-0472">Membrane</keyword>
<evidence type="ECO:0000313" key="4">
    <source>
        <dbReference type="Proteomes" id="UP000593566"/>
    </source>
</evidence>
<evidence type="ECO:0000256" key="1">
    <source>
        <dbReference type="SAM" id="MobiDB-lite"/>
    </source>
</evidence>
<feature type="transmembrane region" description="Helical" evidence="2">
    <location>
        <begin position="58"/>
        <end position="80"/>
    </location>
</feature>
<organism evidence="3 4">
    <name type="scientific">Letharia lupina</name>
    <dbReference type="NCBI Taxonomy" id="560253"/>
    <lineage>
        <taxon>Eukaryota</taxon>
        <taxon>Fungi</taxon>
        <taxon>Dikarya</taxon>
        <taxon>Ascomycota</taxon>
        <taxon>Pezizomycotina</taxon>
        <taxon>Lecanoromycetes</taxon>
        <taxon>OSLEUM clade</taxon>
        <taxon>Lecanoromycetidae</taxon>
        <taxon>Lecanorales</taxon>
        <taxon>Lecanorineae</taxon>
        <taxon>Parmeliaceae</taxon>
        <taxon>Letharia</taxon>
    </lineage>
</organism>
<proteinExistence type="predicted"/>
<gene>
    <name evidence="3" type="ORF">HO133_010260</name>
</gene>
<evidence type="ECO:0000256" key="2">
    <source>
        <dbReference type="SAM" id="Phobius"/>
    </source>
</evidence>
<name>A0A8H6FE64_9LECA</name>
<protein>
    <recommendedName>
        <fullName evidence="5">MARVEL domain-containing protein</fullName>
    </recommendedName>
</protein>
<feature type="compositionally biased region" description="Basic and acidic residues" evidence="1">
    <location>
        <begin position="214"/>
        <end position="225"/>
    </location>
</feature>
<dbReference type="Proteomes" id="UP000593566">
    <property type="component" value="Unassembled WGS sequence"/>
</dbReference>
<feature type="transmembrane region" description="Helical" evidence="2">
    <location>
        <begin position="128"/>
        <end position="150"/>
    </location>
</feature>
<reference evidence="3 4" key="1">
    <citation type="journal article" date="2020" name="Genomics">
        <title>Complete, high-quality genomes from long-read metagenomic sequencing of two wolf lichen thalli reveals enigmatic genome architecture.</title>
        <authorList>
            <person name="McKenzie S.K."/>
            <person name="Walston R.F."/>
            <person name="Allen J.L."/>
        </authorList>
    </citation>
    <scope>NUCLEOTIDE SEQUENCE [LARGE SCALE GENOMIC DNA]</scope>
    <source>
        <strain evidence="3">WasteWater1</strain>
    </source>
</reference>
<dbReference type="RefSeq" id="XP_037153932.1">
    <property type="nucleotide sequence ID" value="XM_037301115.1"/>
</dbReference>
<dbReference type="EMBL" id="JACCJB010000008">
    <property type="protein sequence ID" value="KAF6225065.1"/>
    <property type="molecule type" value="Genomic_DNA"/>
</dbReference>